<gene>
    <name evidence="2" type="ORF">GTP55_21130</name>
</gene>
<feature type="domain" description="Solute-binding protein family 3/N-terminal" evidence="1">
    <location>
        <begin position="29"/>
        <end position="257"/>
    </location>
</feature>
<dbReference type="Proteomes" id="UP000466332">
    <property type="component" value="Unassembled WGS sequence"/>
</dbReference>
<keyword evidence="3" id="KW-1185">Reference proteome</keyword>
<proteinExistence type="predicted"/>
<dbReference type="PANTHER" id="PTHR38834:SF3">
    <property type="entry name" value="SOLUTE-BINDING PROTEIN FAMILY 3_N-TERMINAL DOMAIN-CONTAINING PROTEIN"/>
    <property type="match status" value="1"/>
</dbReference>
<sequence length="257" mass="28097">MAGMDSIRAVLLGAAFWLPALAAAAPPVLLRTAAQEGSEPKFIADGKDRIVGLCTDIMRAVEQSDPGLRFVGDQQWKPLIRVLAELANGTEDVSCAIQPTPEREKLFNFIGPALYAIDYHFLARSDDNIVVNNWDDVRKLGPGAVVLVNRGYAAGEILTAMGGFTVDASSPRAELNLQKLVAGRGRLYFHRAPGLNRLLQRTGTAGQVKILPQVMASAKLYFAASKQLDRETRDRVAAALFSLEKKGELERLMHKWD</sequence>
<dbReference type="SMART" id="SM00062">
    <property type="entry name" value="PBPb"/>
    <property type="match status" value="1"/>
</dbReference>
<comment type="caution">
    <text evidence="2">The sequence shown here is derived from an EMBL/GenBank/DDBJ whole genome shotgun (WGS) entry which is preliminary data.</text>
</comment>
<evidence type="ECO:0000313" key="3">
    <source>
        <dbReference type="Proteomes" id="UP000466332"/>
    </source>
</evidence>
<evidence type="ECO:0000259" key="1">
    <source>
        <dbReference type="SMART" id="SM00062"/>
    </source>
</evidence>
<dbReference type="Gene3D" id="3.40.190.10">
    <property type="entry name" value="Periplasmic binding protein-like II"/>
    <property type="match status" value="2"/>
</dbReference>
<name>A0ABW9WKZ6_9BURK</name>
<organism evidence="2 3">
    <name type="scientific">Duganella margarita</name>
    <dbReference type="NCBI Taxonomy" id="2692170"/>
    <lineage>
        <taxon>Bacteria</taxon>
        <taxon>Pseudomonadati</taxon>
        <taxon>Pseudomonadota</taxon>
        <taxon>Betaproteobacteria</taxon>
        <taxon>Burkholderiales</taxon>
        <taxon>Oxalobacteraceae</taxon>
        <taxon>Telluria group</taxon>
        <taxon>Duganella</taxon>
    </lineage>
</organism>
<dbReference type="EMBL" id="WWCS01000015">
    <property type="protein sequence ID" value="MYN41866.1"/>
    <property type="molecule type" value="Genomic_DNA"/>
</dbReference>
<dbReference type="InterPro" id="IPR001638">
    <property type="entry name" value="Solute-binding_3/MltF_N"/>
</dbReference>
<evidence type="ECO:0000313" key="2">
    <source>
        <dbReference type="EMBL" id="MYN41866.1"/>
    </source>
</evidence>
<dbReference type="PANTHER" id="PTHR38834">
    <property type="entry name" value="PERIPLASMIC SUBSTRATE BINDING PROTEIN FAMILY 3"/>
    <property type="match status" value="1"/>
</dbReference>
<dbReference type="SUPFAM" id="SSF53850">
    <property type="entry name" value="Periplasmic binding protein-like II"/>
    <property type="match status" value="1"/>
</dbReference>
<reference evidence="2 3" key="1">
    <citation type="submission" date="2019-12" db="EMBL/GenBank/DDBJ databases">
        <title>Novel species isolated from a subtropical stream in China.</title>
        <authorList>
            <person name="Lu H."/>
        </authorList>
    </citation>
    <scope>NUCLEOTIDE SEQUENCE [LARGE SCALE GENOMIC DNA]</scope>
    <source>
        <strain evidence="2 3">FT109W</strain>
    </source>
</reference>
<protein>
    <submittedName>
        <fullName evidence="2">Transporter substrate-binding domain-containing protein</fullName>
    </submittedName>
</protein>
<dbReference type="Pfam" id="PF00497">
    <property type="entry name" value="SBP_bac_3"/>
    <property type="match status" value="1"/>
</dbReference>
<accession>A0ABW9WKZ6</accession>